<dbReference type="Pfam" id="PF14009">
    <property type="entry name" value="PADRE"/>
    <property type="match status" value="1"/>
</dbReference>
<dbReference type="PANTHER" id="PTHR33052">
    <property type="entry name" value="DUF4228 DOMAIN PROTEIN-RELATED"/>
    <property type="match status" value="1"/>
</dbReference>
<gene>
    <name evidence="2" type="ordered locus">Os01g0686000</name>
</gene>
<dbReference type="Proteomes" id="UP000000763">
    <property type="component" value="Chromosome 1"/>
</dbReference>
<proteinExistence type="predicted"/>
<dbReference type="KEGG" id="dosa:Os01g0686000"/>
<sequence length="225" mass="23641">TRHTLAHTHKHWHADHPEQTQHSLQLPSVAGELYLVGMGNHLASCTMARVPGAARGAKVVLPDGAVRAVKVPAKAAELMLEAPGHFLADARALRAGGRIAALGADEDLELGGLYAAFPMKRLGAPAAPADMARLAAAVSRDQAAARRSSATAKVAAVVVAPQHDAAMAEEEEDAARPRLDEMAVGDAAAEAEISELKQRISGGRRSRRPTLETIHEESYAPAARC</sequence>
<dbReference type="InterPro" id="IPR025322">
    <property type="entry name" value="PADRE_dom"/>
</dbReference>
<organism evidence="2 3">
    <name type="scientific">Oryza sativa subsp. japonica</name>
    <name type="common">Rice</name>
    <dbReference type="NCBI Taxonomy" id="39947"/>
    <lineage>
        <taxon>Eukaryota</taxon>
        <taxon>Viridiplantae</taxon>
        <taxon>Streptophyta</taxon>
        <taxon>Embryophyta</taxon>
        <taxon>Tracheophyta</taxon>
        <taxon>Spermatophyta</taxon>
        <taxon>Magnoliopsida</taxon>
        <taxon>Liliopsida</taxon>
        <taxon>Poales</taxon>
        <taxon>Poaceae</taxon>
        <taxon>BOP clade</taxon>
        <taxon>Oryzoideae</taxon>
        <taxon>Oryzeae</taxon>
        <taxon>Oryzinae</taxon>
        <taxon>Oryza</taxon>
        <taxon>Oryza sativa</taxon>
    </lineage>
</organism>
<protein>
    <submittedName>
        <fullName evidence="2">Os01g0686000 protein</fullName>
    </submittedName>
</protein>
<accession>Q0JKB2</accession>
<evidence type="ECO:0000313" key="2">
    <source>
        <dbReference type="EMBL" id="BAF05816.1"/>
    </source>
</evidence>
<evidence type="ECO:0000313" key="3">
    <source>
        <dbReference type="Proteomes" id="UP000000763"/>
    </source>
</evidence>
<name>Q0JKB2_ORYSJ</name>
<feature type="non-terminal residue" evidence="2">
    <location>
        <position position="1"/>
    </location>
</feature>
<feature type="region of interest" description="Disordered" evidence="1">
    <location>
        <begin position="199"/>
        <end position="225"/>
    </location>
</feature>
<reference evidence="3" key="2">
    <citation type="journal article" date="2008" name="Nucleic Acids Res.">
        <title>The rice annotation project database (RAP-DB): 2008 update.</title>
        <authorList>
            <consortium name="The rice annotation project (RAP)"/>
        </authorList>
    </citation>
    <scope>GENOME REANNOTATION</scope>
    <source>
        <strain evidence="3">cv. Nipponbare</strain>
    </source>
</reference>
<reference evidence="2 3" key="1">
    <citation type="journal article" date="2005" name="Nature">
        <title>The map-based sequence of the rice genome.</title>
        <authorList>
            <consortium name="International rice genome sequencing project (IRGSP)"/>
            <person name="Matsumoto T."/>
            <person name="Wu J."/>
            <person name="Kanamori H."/>
            <person name="Katayose Y."/>
            <person name="Fujisawa M."/>
            <person name="Namiki N."/>
            <person name="Mizuno H."/>
            <person name="Yamamoto K."/>
            <person name="Antonio B.A."/>
            <person name="Baba T."/>
            <person name="Sakata K."/>
            <person name="Nagamura Y."/>
            <person name="Aoki H."/>
            <person name="Arikawa K."/>
            <person name="Arita K."/>
            <person name="Bito T."/>
            <person name="Chiden Y."/>
            <person name="Fujitsuka N."/>
            <person name="Fukunaka R."/>
            <person name="Hamada M."/>
            <person name="Harada C."/>
            <person name="Hayashi A."/>
            <person name="Hijishita S."/>
            <person name="Honda M."/>
            <person name="Hosokawa S."/>
            <person name="Ichikawa Y."/>
            <person name="Idonuma A."/>
            <person name="Iijima M."/>
            <person name="Ikeda M."/>
            <person name="Ikeno M."/>
            <person name="Ito K."/>
            <person name="Ito S."/>
            <person name="Ito T."/>
            <person name="Ito Y."/>
            <person name="Ito Y."/>
            <person name="Iwabuchi A."/>
            <person name="Kamiya K."/>
            <person name="Karasawa W."/>
            <person name="Kurita K."/>
            <person name="Katagiri S."/>
            <person name="Kikuta A."/>
            <person name="Kobayashi H."/>
            <person name="Kobayashi N."/>
            <person name="Machita K."/>
            <person name="Maehara T."/>
            <person name="Masukawa M."/>
            <person name="Mizubayashi T."/>
            <person name="Mukai Y."/>
            <person name="Nagasaki H."/>
            <person name="Nagata Y."/>
            <person name="Naito S."/>
            <person name="Nakashima M."/>
            <person name="Nakama Y."/>
            <person name="Nakamichi Y."/>
            <person name="Nakamura M."/>
            <person name="Meguro A."/>
            <person name="Negishi M."/>
            <person name="Ohta I."/>
            <person name="Ohta T."/>
            <person name="Okamoto M."/>
            <person name="Ono N."/>
            <person name="Saji S."/>
            <person name="Sakaguchi M."/>
            <person name="Sakai K."/>
            <person name="Shibata M."/>
            <person name="Shimokawa T."/>
            <person name="Song J."/>
            <person name="Takazaki Y."/>
            <person name="Terasawa K."/>
            <person name="Tsugane M."/>
            <person name="Tsuji K."/>
            <person name="Ueda S."/>
            <person name="Waki K."/>
            <person name="Yamagata H."/>
            <person name="Yamamoto M."/>
            <person name="Yamamoto S."/>
            <person name="Yamane H."/>
            <person name="Yoshiki S."/>
            <person name="Yoshihara R."/>
            <person name="Yukawa K."/>
            <person name="Zhong H."/>
            <person name="Yano M."/>
            <person name="Yuan Q."/>
            <person name="Ouyang S."/>
            <person name="Liu J."/>
            <person name="Jones K.M."/>
            <person name="Gansberger K."/>
            <person name="Moffat K."/>
            <person name="Hill J."/>
            <person name="Bera J."/>
            <person name="Fadrosh D."/>
            <person name="Jin S."/>
            <person name="Johri S."/>
            <person name="Kim M."/>
            <person name="Overton L."/>
            <person name="Reardon M."/>
            <person name="Tsitrin T."/>
            <person name="Vuong H."/>
            <person name="Weaver B."/>
            <person name="Ciecko A."/>
            <person name="Tallon L."/>
            <person name="Jackson J."/>
            <person name="Pai G."/>
            <person name="Aken S.V."/>
            <person name="Utterback T."/>
            <person name="Reidmuller S."/>
            <person name="Feldblyum T."/>
            <person name="Hsiao J."/>
            <person name="Zismann V."/>
            <person name="Iobst S."/>
            <person name="de Vazeille A.R."/>
            <person name="Buell C.R."/>
            <person name="Ying K."/>
            <person name="Li Y."/>
            <person name="Lu T."/>
            <person name="Huang Y."/>
            <person name="Zhao Q."/>
            <person name="Feng Q."/>
            <person name="Zhang L."/>
            <person name="Zhu J."/>
            <person name="Weng Q."/>
            <person name="Mu J."/>
            <person name="Lu Y."/>
            <person name="Fan D."/>
            <person name="Liu Y."/>
            <person name="Guan J."/>
            <person name="Zhang Y."/>
            <person name="Yu S."/>
            <person name="Liu X."/>
            <person name="Zhang Y."/>
            <person name="Hong G."/>
            <person name="Han B."/>
            <person name="Choisne N."/>
            <person name="Demange N."/>
            <person name="Orjeda G."/>
            <person name="Samain S."/>
            <person name="Cattolico L."/>
            <person name="Pelletier E."/>
            <person name="Couloux A."/>
            <person name="Segurens B."/>
            <person name="Wincker P."/>
            <person name="D'Hont A."/>
            <person name="Scarpelli C."/>
            <person name="Weissenbach J."/>
            <person name="Salanoubat M."/>
            <person name="Quetier F."/>
            <person name="Yu Y."/>
            <person name="Kim H.R."/>
            <person name="Rambo T."/>
            <person name="Currie J."/>
            <person name="Collura K."/>
            <person name="Luo M."/>
            <person name="Yang T."/>
            <person name="Ammiraju J.S.S."/>
            <person name="Engler F."/>
            <person name="Soderlund C."/>
            <person name="Wing R.A."/>
            <person name="Palmer L.E."/>
            <person name="de la Bastide M."/>
            <person name="Spiegel L."/>
            <person name="Nascimento L."/>
            <person name="Zutavern T."/>
            <person name="O'Shaughnessy A."/>
            <person name="Dike S."/>
            <person name="Dedhia N."/>
            <person name="Preston R."/>
            <person name="Balija V."/>
            <person name="McCombie W.R."/>
            <person name="Chow T."/>
            <person name="Chen H."/>
            <person name="Chung M."/>
            <person name="Chen C."/>
            <person name="Shaw J."/>
            <person name="Wu H."/>
            <person name="Hsiao K."/>
            <person name="Chao Y."/>
            <person name="Chu M."/>
            <person name="Cheng C."/>
            <person name="Hour A."/>
            <person name="Lee P."/>
            <person name="Lin S."/>
            <person name="Lin Y."/>
            <person name="Liou J."/>
            <person name="Liu S."/>
            <person name="Hsing Y."/>
            <person name="Raghuvanshi S."/>
            <person name="Mohanty A."/>
            <person name="Bharti A.K."/>
            <person name="Gaur A."/>
            <person name="Gupta V."/>
            <person name="Kumar D."/>
            <person name="Ravi V."/>
            <person name="Vij S."/>
            <person name="Kapur A."/>
            <person name="Khurana P."/>
            <person name="Khurana P."/>
            <person name="Khurana J.P."/>
            <person name="Tyagi A.K."/>
            <person name="Gaikwad K."/>
            <person name="Singh A."/>
            <person name="Dalal V."/>
            <person name="Srivastava S."/>
            <person name="Dixit A."/>
            <person name="Pal A.K."/>
            <person name="Ghazi I.A."/>
            <person name="Yadav M."/>
            <person name="Pandit A."/>
            <person name="Bhargava A."/>
            <person name="Sureshbabu K."/>
            <person name="Batra K."/>
            <person name="Sharma T.R."/>
            <person name="Mohapatra T."/>
            <person name="Singh N.K."/>
            <person name="Messing J."/>
            <person name="Nelson A.B."/>
            <person name="Fuks G."/>
            <person name="Kavchok S."/>
            <person name="Keizer G."/>
            <person name="Linton E."/>
            <person name="Llaca V."/>
            <person name="Song R."/>
            <person name="Tanyolac B."/>
            <person name="Young S."/>
            <person name="Ho-Il K."/>
            <person name="Hahn J.H."/>
            <person name="Sangsakoo G."/>
            <person name="Vanavichit A."/>
            <person name="de Mattos Luiz.A.T."/>
            <person name="Zimmer P.D."/>
            <person name="Malone G."/>
            <person name="Dellagostin O."/>
            <person name="de Oliveira A.C."/>
            <person name="Bevan M."/>
            <person name="Bancroft I."/>
            <person name="Minx P."/>
            <person name="Cordum H."/>
            <person name="Wilson R."/>
            <person name="Cheng Z."/>
            <person name="Jin W."/>
            <person name="Jiang J."/>
            <person name="Leong S.A."/>
            <person name="Iwama H."/>
            <person name="Gojobori T."/>
            <person name="Itoh T."/>
            <person name="Niimura Y."/>
            <person name="Fujii Y."/>
            <person name="Habara T."/>
            <person name="Sakai H."/>
            <person name="Sato Y."/>
            <person name="Wilson G."/>
            <person name="Kumar K."/>
            <person name="McCouch S."/>
            <person name="Juretic N."/>
            <person name="Hoen D."/>
            <person name="Wright S."/>
            <person name="Bruskiewich R."/>
            <person name="Bureau T."/>
            <person name="Miyao A."/>
            <person name="Hirochika H."/>
            <person name="Nishikawa T."/>
            <person name="Kadowaki K."/>
            <person name="Sugiura M."/>
            <person name="Burr B."/>
            <person name="Sasaki T."/>
        </authorList>
    </citation>
    <scope>NUCLEOTIDE SEQUENCE [LARGE SCALE GENOMIC DNA]</scope>
    <source>
        <strain evidence="3">cv. Nipponbare</strain>
    </source>
</reference>
<feature type="compositionally biased region" description="Basic and acidic residues" evidence="1">
    <location>
        <begin position="209"/>
        <end position="218"/>
    </location>
</feature>
<evidence type="ECO:0000256" key="1">
    <source>
        <dbReference type="SAM" id="MobiDB-lite"/>
    </source>
</evidence>
<dbReference type="AlphaFoldDB" id="Q0JKB2"/>
<dbReference type="EMBL" id="AP008207">
    <property type="protein sequence ID" value="BAF05816.1"/>
    <property type="molecule type" value="Genomic_DNA"/>
</dbReference>